<organism evidence="1 2">
    <name type="scientific">Mythimna loreyi</name>
    <dbReference type="NCBI Taxonomy" id="667449"/>
    <lineage>
        <taxon>Eukaryota</taxon>
        <taxon>Metazoa</taxon>
        <taxon>Ecdysozoa</taxon>
        <taxon>Arthropoda</taxon>
        <taxon>Hexapoda</taxon>
        <taxon>Insecta</taxon>
        <taxon>Pterygota</taxon>
        <taxon>Neoptera</taxon>
        <taxon>Endopterygota</taxon>
        <taxon>Lepidoptera</taxon>
        <taxon>Glossata</taxon>
        <taxon>Ditrysia</taxon>
        <taxon>Noctuoidea</taxon>
        <taxon>Noctuidae</taxon>
        <taxon>Noctuinae</taxon>
        <taxon>Hadenini</taxon>
        <taxon>Mythimna</taxon>
    </lineage>
</organism>
<proteinExistence type="predicted"/>
<dbReference type="Proteomes" id="UP001231649">
    <property type="component" value="Chromosome 12"/>
</dbReference>
<evidence type="ECO:0000313" key="1">
    <source>
        <dbReference type="EMBL" id="KAJ8730553.1"/>
    </source>
</evidence>
<comment type="caution">
    <text evidence="1">The sequence shown here is derived from an EMBL/GenBank/DDBJ whole genome shotgun (WGS) entry which is preliminary data.</text>
</comment>
<gene>
    <name evidence="1" type="ORF">PYW08_001966</name>
</gene>
<evidence type="ECO:0000313" key="2">
    <source>
        <dbReference type="Proteomes" id="UP001231649"/>
    </source>
</evidence>
<sequence>MVTSEILITVPQIGKHLTGEILEGIVKLDLDKNTVYKSITLTLVEKVCSRYEYGNKTFDDNSTIQIKANDINQYQTRKVEKIHLIKGNEKKLLTAGSHEYLFEIKIPENTPPSVRITDKKITVGGIRYFLILKFKKSAIFEENDYFVTHLTIYPKINSTLLEKPLIASFGKTLTKLFASKKHEIEVKAELDKNYLTPCCERKITFIVNNKSDVIITIKTELICKTSTTEDLGKPLQKTKVLAAVETPSIPDNSISNMFNIIPVGPDIYTVRHSKEISREYIIRVTMKLPSPHTNTSMDLPVLAGIKP</sequence>
<accession>A0ACC2R0Z7</accession>
<keyword evidence="2" id="KW-1185">Reference proteome</keyword>
<dbReference type="EMBL" id="CM056788">
    <property type="protein sequence ID" value="KAJ8730553.1"/>
    <property type="molecule type" value="Genomic_DNA"/>
</dbReference>
<reference evidence="1" key="1">
    <citation type="submission" date="2023-03" db="EMBL/GenBank/DDBJ databases">
        <title>Chromosome-level genomes of two armyworms, Mythimna separata and Mythimna loreyi, provide insights into the biosynthesis and reception of sex pheromones.</title>
        <authorList>
            <person name="Zhao H."/>
        </authorList>
    </citation>
    <scope>NUCLEOTIDE SEQUENCE</scope>
    <source>
        <strain evidence="1">BeijingLab</strain>
    </source>
</reference>
<protein>
    <submittedName>
        <fullName evidence="1">Uncharacterized protein</fullName>
    </submittedName>
</protein>
<name>A0ACC2R0Z7_9NEOP</name>